<keyword evidence="9" id="KW-0406">Ion transport</keyword>
<evidence type="ECO:0000256" key="13">
    <source>
        <dbReference type="ARBA" id="ARBA00039920"/>
    </source>
</evidence>
<dbReference type="AlphaFoldDB" id="A0A498MKC1"/>
<dbReference type="STRING" id="84645.A0A498MKC1"/>
<feature type="transmembrane region" description="Helical" evidence="17">
    <location>
        <begin position="217"/>
        <end position="242"/>
    </location>
</feature>
<dbReference type="Pfam" id="PF02874">
    <property type="entry name" value="ATP-synt_ab_N"/>
    <property type="match status" value="1"/>
</dbReference>
<keyword evidence="10" id="KW-0968">Cytoplasmic vesicle</keyword>
<dbReference type="CDD" id="cd01135">
    <property type="entry name" value="V_A-ATPase_B"/>
    <property type="match status" value="1"/>
</dbReference>
<evidence type="ECO:0000256" key="5">
    <source>
        <dbReference type="ARBA" id="ARBA00022741"/>
    </source>
</evidence>
<evidence type="ECO:0000313" key="20">
    <source>
        <dbReference type="EMBL" id="RXN19922.1"/>
    </source>
</evidence>
<feature type="domain" description="Ig-like" evidence="18">
    <location>
        <begin position="123"/>
        <end position="209"/>
    </location>
</feature>
<keyword evidence="4" id="KW-0813">Transport</keyword>
<keyword evidence="6" id="KW-0375">Hydrogen ion transport</keyword>
<evidence type="ECO:0000256" key="7">
    <source>
        <dbReference type="ARBA" id="ARBA00022840"/>
    </source>
</evidence>
<dbReference type="InterPro" id="IPR022879">
    <property type="entry name" value="V-ATPase_su_B/beta"/>
</dbReference>
<dbReference type="InterPro" id="IPR036179">
    <property type="entry name" value="Ig-like_dom_sf"/>
</dbReference>
<keyword evidence="17" id="KW-1133">Transmembrane helix</keyword>
<sequence>MKVTSSGPQTIQMAQGEPVTLDCTYTSSQADIGELDIEWSVVSPDTTKKDQMIISYTAGRRYTHGDPDLMKGVDFTATDPSQGDASLSIASLTASHAGTYQCKVKKAPGVDSRKISLIVMVRPSVPKCWVDGGEAVGEPASLRCRSDQGTAPLLYSWRRESGGPIPPDAFQNSLTGEFLISNHSVSHSGVYSCEVSNAVGKESCRLNLQAVKPPNRAGVITGTVVGCLLLIMIILIIIWLLIFKCNWNRHEKEFSNDIREDAPAPESRPNSRISSFRSGVAYSQVGQTQNEHPPSTATSYSTAKYDSRFFVIIFNMKAYKTVAGVNGPLVILDQVKFPRYAEIVHLTLPDGTKRSGQVLEVTGSKAVVQVFEGTSGIDAKKTTCEFTGDILRTPVSEDMLGRVFNGSGKPIDRGPAVLAEDYLDIMGQPINPQCRIYPEEMIQTGISAIDGMNSIARGQKIPIFSAAGLPHNEIAAQICRQAGLVKKSKDVMDYSEENFAIVFAAMGVNMETARFFKSDFEENGSMDNVCLFLNLANDPTIERIITPRLALTSAEFLAYQCEKHVSAAREEVPGRRGFPGYMYTDLATIYERAGRVEGRNGSITQIPILTMPNDDITHPIPDLTGYITEGQIYVDRQLHNRQASHRNKLTIYPPINVLPSLSRLMKSAIGEGMTRKDHSDVSNQLYACYAIGKDVQAMKAVVGEEALTSDDLLYLEFLQKFEKNFISQGAYENRTVFETLDIGWQLLRIFPKEMLKRIPQSTLAEFYPRDSKH</sequence>
<dbReference type="GO" id="GO:0046034">
    <property type="term" value="P:ATP metabolic process"/>
    <property type="evidence" value="ECO:0007669"/>
    <property type="project" value="InterPro"/>
</dbReference>
<keyword evidence="22" id="KW-1267">Proteomics identification</keyword>
<dbReference type="InterPro" id="IPR013106">
    <property type="entry name" value="Ig_V-set"/>
</dbReference>
<dbReference type="PROSITE" id="PS50835">
    <property type="entry name" value="IG_LIKE"/>
    <property type="match status" value="2"/>
</dbReference>
<dbReference type="GO" id="GO:0033180">
    <property type="term" value="C:proton-transporting V-type ATPase, V1 domain"/>
    <property type="evidence" value="ECO:0007669"/>
    <property type="project" value="InterPro"/>
</dbReference>
<comment type="subcellular location">
    <subcellularLocation>
        <location evidence="1">Apical cell membrane</location>
    </subcellularLocation>
    <subcellularLocation>
        <location evidence="11">Cytoplasmic vesicle</location>
        <location evidence="11">Clathrin-coated vesicle membrane</location>
        <topology evidence="11">Peripheral membrane protein</topology>
    </subcellularLocation>
    <subcellularLocation>
        <location evidence="12">Cytoplasmic vesicle</location>
        <location evidence="12">Secretory vesicle</location>
        <location evidence="12">Synaptic vesicle membrane</location>
        <topology evidence="12">Peripheral membrane protein</topology>
    </subcellularLocation>
    <subcellularLocation>
        <location evidence="2">Melanosome</location>
    </subcellularLocation>
</comment>
<evidence type="ECO:0000256" key="1">
    <source>
        <dbReference type="ARBA" id="ARBA00004221"/>
    </source>
</evidence>
<keyword evidence="8" id="KW-0770">Synapse</keyword>
<evidence type="ECO:0000256" key="9">
    <source>
        <dbReference type="ARBA" id="ARBA00023065"/>
    </source>
</evidence>
<evidence type="ECO:0000256" key="10">
    <source>
        <dbReference type="ARBA" id="ARBA00023329"/>
    </source>
</evidence>
<evidence type="ECO:0000256" key="4">
    <source>
        <dbReference type="ARBA" id="ARBA00022448"/>
    </source>
</evidence>
<dbReference type="CDD" id="cd18112">
    <property type="entry name" value="ATP-synt_V_A-type_beta_C"/>
    <property type="match status" value="1"/>
</dbReference>
<feature type="domain" description="Ig-like" evidence="18">
    <location>
        <begin position="1"/>
        <end position="116"/>
    </location>
</feature>
<dbReference type="InterPro" id="IPR055190">
    <property type="entry name" value="ATP-synt_VA_C"/>
</dbReference>
<comment type="function">
    <text evidence="15">Non-catalytic subunit of the V1 complex of vacuolar(H+)-ATPase (V-ATPase), a multisubunit enzyme composed of a peripheral complex (V1) that hydrolyzes ATP and a membrane integral complex (V0) that translocates protons. V-ATPase is responsible for acidifying and maintaining the pH of intracellular compartments and in some cell types, is targeted to the plasma membrane, where it is responsible for acidifying the extracellular environment. In renal intercalated cells, can partially compensate the lack of ATP6V1B1 and mediate secretion of protons (H+) into the urine under base-line conditions but not in conditions of acid load.</text>
</comment>
<dbReference type="GO" id="GO:0007035">
    <property type="term" value="P:vacuolar acidification"/>
    <property type="evidence" value="ECO:0007669"/>
    <property type="project" value="TreeGrafter"/>
</dbReference>
<gene>
    <name evidence="19" type="ORF">ROHU_007449</name>
    <name evidence="20" type="ORF">ROHU_025441</name>
</gene>
<dbReference type="Pfam" id="PF13927">
    <property type="entry name" value="Ig_3"/>
    <property type="match status" value="1"/>
</dbReference>
<dbReference type="PANTHER" id="PTHR43389:SF5">
    <property type="entry name" value="V-TYPE PROTON ATPASE SUBUNIT B, BRAIN ISOFORM"/>
    <property type="match status" value="1"/>
</dbReference>
<dbReference type="InterPro" id="IPR004100">
    <property type="entry name" value="ATPase_F1/V1/A1_a/bsu_N"/>
</dbReference>
<dbReference type="InterPro" id="IPR005723">
    <property type="entry name" value="ATPase_V1-cplx_bsu"/>
</dbReference>
<dbReference type="SUPFAM" id="SSF52540">
    <property type="entry name" value="P-loop containing nucleoside triphosphate hydrolases"/>
    <property type="match status" value="1"/>
</dbReference>
<dbReference type="Pfam" id="PF22919">
    <property type="entry name" value="ATP-synt_VA_C"/>
    <property type="match status" value="1"/>
</dbReference>
<keyword evidence="21" id="KW-1185">Reference proteome</keyword>
<evidence type="ECO:0000256" key="11">
    <source>
        <dbReference type="ARBA" id="ARBA00029434"/>
    </source>
</evidence>
<name>A0A498MKC1_LABRO</name>
<evidence type="ECO:0007829" key="22">
    <source>
        <dbReference type="PeptideAtlas" id="A0A498MKC1"/>
    </source>
</evidence>
<evidence type="ECO:0000313" key="21">
    <source>
        <dbReference type="Proteomes" id="UP000290572"/>
    </source>
</evidence>
<dbReference type="PANTHER" id="PTHR43389">
    <property type="entry name" value="V-TYPE PROTON ATPASE SUBUNIT B"/>
    <property type="match status" value="1"/>
</dbReference>
<dbReference type="Gene3D" id="2.60.40.10">
    <property type="entry name" value="Immunoglobulins"/>
    <property type="match status" value="2"/>
</dbReference>
<comment type="caution">
    <text evidence="20">The sequence shown here is derived from an EMBL/GenBank/DDBJ whole genome shotgun (WGS) entry which is preliminary data.</text>
</comment>
<keyword evidence="17" id="KW-0812">Transmembrane</keyword>
<dbReference type="GO" id="GO:0005524">
    <property type="term" value="F:ATP binding"/>
    <property type="evidence" value="ECO:0007669"/>
    <property type="project" value="UniProtKB-KW"/>
</dbReference>
<keyword evidence="7" id="KW-0067">ATP-binding</keyword>
<keyword evidence="17" id="KW-0472">Membrane</keyword>
<dbReference type="SUPFAM" id="SSF48726">
    <property type="entry name" value="Immunoglobulin"/>
    <property type="match status" value="2"/>
</dbReference>
<dbReference type="Pfam" id="PF07686">
    <property type="entry name" value="V-set"/>
    <property type="match status" value="1"/>
</dbReference>
<dbReference type="InterPro" id="IPR003599">
    <property type="entry name" value="Ig_sub"/>
</dbReference>
<proteinExistence type="evidence at protein level"/>
<evidence type="ECO:0000256" key="3">
    <source>
        <dbReference type="ARBA" id="ARBA00008936"/>
    </source>
</evidence>
<comment type="subunit">
    <text evidence="16">V-ATPase is a heteromultimeric enzyme made up of two complexes: the ATP-hydrolytic V1 complex and the proton translocation V0 complex. The V1 complex consists of three catalytic AB heterodimers that form a heterohexamer, three peripheral stalks each consisting of EG heterodimers, one central rotor including subunits D and F, and the regulatory subunits C and H. The proton translocation complex V0 consists of the proton transport subunit a, a ring of proteolipid subunits c9c'', rotary subunit d, subunits e and f, and the accessory subunits ATP6AP1/Ac45 and ATP6AP2/PRR.</text>
</comment>
<organism evidence="20 21">
    <name type="scientific">Labeo rohita</name>
    <name type="common">Indian major carp</name>
    <name type="synonym">Cyprinus rohita</name>
    <dbReference type="NCBI Taxonomy" id="84645"/>
    <lineage>
        <taxon>Eukaryota</taxon>
        <taxon>Metazoa</taxon>
        <taxon>Chordata</taxon>
        <taxon>Craniata</taxon>
        <taxon>Vertebrata</taxon>
        <taxon>Euteleostomi</taxon>
        <taxon>Actinopterygii</taxon>
        <taxon>Neopterygii</taxon>
        <taxon>Teleostei</taxon>
        <taxon>Ostariophysi</taxon>
        <taxon>Cypriniformes</taxon>
        <taxon>Cyprinidae</taxon>
        <taxon>Labeoninae</taxon>
        <taxon>Labeonini</taxon>
        <taxon>Labeo</taxon>
    </lineage>
</organism>
<dbReference type="EMBL" id="QBIY01012685">
    <property type="protein sequence ID" value="RXN19153.1"/>
    <property type="molecule type" value="Genomic_DNA"/>
</dbReference>
<dbReference type="PROSITE" id="PS00152">
    <property type="entry name" value="ATPASE_ALPHA_BETA"/>
    <property type="match status" value="1"/>
</dbReference>
<evidence type="ECO:0000256" key="17">
    <source>
        <dbReference type="SAM" id="Phobius"/>
    </source>
</evidence>
<evidence type="ECO:0000313" key="19">
    <source>
        <dbReference type="EMBL" id="RXN19153.1"/>
    </source>
</evidence>
<dbReference type="HAMAP" id="MF_00310">
    <property type="entry name" value="ATP_synth_B_arch"/>
    <property type="match status" value="1"/>
</dbReference>
<dbReference type="SMART" id="SM00408">
    <property type="entry name" value="IGc2"/>
    <property type="match status" value="2"/>
</dbReference>
<dbReference type="InterPro" id="IPR027417">
    <property type="entry name" value="P-loop_NTPase"/>
</dbReference>
<dbReference type="InterPro" id="IPR020003">
    <property type="entry name" value="ATPase_a/bsu_AS"/>
</dbReference>
<dbReference type="Pfam" id="PF00006">
    <property type="entry name" value="ATP-synt_ab"/>
    <property type="match status" value="1"/>
</dbReference>
<dbReference type="NCBIfam" id="TIGR01040">
    <property type="entry name" value="V-ATPase_V1_B"/>
    <property type="match status" value="1"/>
</dbReference>
<protein>
    <recommendedName>
        <fullName evidence="13">V-type proton ATPase subunit B, brain isoform</fullName>
    </recommendedName>
    <alternativeName>
        <fullName evidence="14">Vacuolar proton pump subunit B 2</fullName>
    </alternativeName>
</protein>
<comment type="similarity">
    <text evidence="3">Belongs to the ATPase alpha/beta chains family.</text>
</comment>
<dbReference type="InterPro" id="IPR007110">
    <property type="entry name" value="Ig-like_dom"/>
</dbReference>
<dbReference type="NCBIfam" id="NF003235">
    <property type="entry name" value="PRK04196.1"/>
    <property type="match status" value="1"/>
</dbReference>
<evidence type="ECO:0000259" key="18">
    <source>
        <dbReference type="PROSITE" id="PS50835"/>
    </source>
</evidence>
<evidence type="ECO:0000256" key="15">
    <source>
        <dbReference type="ARBA" id="ARBA00045731"/>
    </source>
</evidence>
<evidence type="ECO:0000256" key="8">
    <source>
        <dbReference type="ARBA" id="ARBA00023018"/>
    </source>
</evidence>
<dbReference type="SMART" id="SM00409">
    <property type="entry name" value="IG"/>
    <property type="match status" value="2"/>
</dbReference>
<reference evidence="20 21" key="1">
    <citation type="submission" date="2018-03" db="EMBL/GenBank/DDBJ databases">
        <title>Draft genome sequence of Rohu Carp (Labeo rohita).</title>
        <authorList>
            <person name="Das P."/>
            <person name="Kushwaha B."/>
            <person name="Joshi C.G."/>
            <person name="Kumar D."/>
            <person name="Nagpure N.S."/>
            <person name="Sahoo L."/>
            <person name="Das S.P."/>
            <person name="Bit A."/>
            <person name="Patnaik S."/>
            <person name="Meher P.K."/>
            <person name="Jayasankar P."/>
            <person name="Koringa P.G."/>
            <person name="Patel N.V."/>
            <person name="Hinsu A.T."/>
            <person name="Kumar R."/>
            <person name="Pandey M."/>
            <person name="Agarwal S."/>
            <person name="Srivastava S."/>
            <person name="Singh M."/>
            <person name="Iquebal M.A."/>
            <person name="Jaiswal S."/>
            <person name="Angadi U.B."/>
            <person name="Kumar N."/>
            <person name="Raza M."/>
            <person name="Shah T.M."/>
            <person name="Rai A."/>
            <person name="Jena J.K."/>
        </authorList>
    </citation>
    <scope>NUCLEOTIDE SEQUENCE [LARGE SCALE GENOMIC DNA]</scope>
    <source>
        <strain evidence="20">DASCIFA01</strain>
        <tissue evidence="20">Testis</tissue>
    </source>
</reference>
<dbReference type="SMART" id="SM00406">
    <property type="entry name" value="IGv"/>
    <property type="match status" value="1"/>
</dbReference>
<accession>A0A498MKC1</accession>
<dbReference type="GO" id="GO:0016324">
    <property type="term" value="C:apical plasma membrane"/>
    <property type="evidence" value="ECO:0007669"/>
    <property type="project" value="UniProtKB-SubCell"/>
</dbReference>
<dbReference type="Proteomes" id="UP000290572">
    <property type="component" value="Unassembled WGS sequence"/>
</dbReference>
<dbReference type="InterPro" id="IPR000194">
    <property type="entry name" value="ATPase_F1/V1/A1_a/bsu_nucl-bd"/>
</dbReference>
<keyword evidence="5" id="KW-0547">Nucleotide-binding</keyword>
<evidence type="ECO:0000256" key="16">
    <source>
        <dbReference type="ARBA" id="ARBA00046696"/>
    </source>
</evidence>
<dbReference type="InterPro" id="IPR003598">
    <property type="entry name" value="Ig_sub2"/>
</dbReference>
<dbReference type="Gene3D" id="3.40.50.12240">
    <property type="match status" value="1"/>
</dbReference>
<evidence type="ECO:0000256" key="2">
    <source>
        <dbReference type="ARBA" id="ARBA00004223"/>
    </source>
</evidence>
<evidence type="ECO:0000256" key="6">
    <source>
        <dbReference type="ARBA" id="ARBA00022781"/>
    </source>
</evidence>
<dbReference type="GO" id="GO:0046961">
    <property type="term" value="F:proton-transporting ATPase activity, rotational mechanism"/>
    <property type="evidence" value="ECO:0007669"/>
    <property type="project" value="InterPro"/>
</dbReference>
<dbReference type="CDD" id="cd18118">
    <property type="entry name" value="ATP-synt_V_A-type_beta_N"/>
    <property type="match status" value="1"/>
</dbReference>
<evidence type="ECO:0000256" key="14">
    <source>
        <dbReference type="ARBA" id="ARBA00042544"/>
    </source>
</evidence>
<dbReference type="GO" id="GO:0030665">
    <property type="term" value="C:clathrin-coated vesicle membrane"/>
    <property type="evidence" value="ECO:0007669"/>
    <property type="project" value="UniProtKB-SubCell"/>
</dbReference>
<dbReference type="GO" id="GO:0042470">
    <property type="term" value="C:melanosome"/>
    <property type="evidence" value="ECO:0007669"/>
    <property type="project" value="UniProtKB-SubCell"/>
</dbReference>
<dbReference type="FunFam" id="3.40.50.12240:FF:000001">
    <property type="entry name" value="V-type proton ATPase subunit B, brain"/>
    <property type="match status" value="1"/>
</dbReference>
<dbReference type="GO" id="GO:0030672">
    <property type="term" value="C:synaptic vesicle membrane"/>
    <property type="evidence" value="ECO:0007669"/>
    <property type="project" value="UniProtKB-SubCell"/>
</dbReference>
<evidence type="ECO:0000256" key="12">
    <source>
        <dbReference type="ARBA" id="ARBA00037827"/>
    </source>
</evidence>
<dbReference type="InterPro" id="IPR013783">
    <property type="entry name" value="Ig-like_fold"/>
</dbReference>
<dbReference type="EMBL" id="QBIY01012657">
    <property type="protein sequence ID" value="RXN19922.1"/>
    <property type="molecule type" value="Genomic_DNA"/>
</dbReference>